<dbReference type="EMBL" id="ATNB01000035">
    <property type="protein sequence ID" value="EPP35548.1"/>
    <property type="molecule type" value="Genomic_DNA"/>
</dbReference>
<evidence type="ECO:0000313" key="2">
    <source>
        <dbReference type="Proteomes" id="UP000016200"/>
    </source>
</evidence>
<feature type="non-terminal residue" evidence="1">
    <location>
        <position position="9"/>
    </location>
</feature>
<reference evidence="1 2" key="1">
    <citation type="submission" date="2013-04" db="EMBL/GenBank/DDBJ databases">
        <title>Genome sequence of Chlamydia psittaci 10-1398/11.</title>
        <authorList>
            <person name="Huot-Creasy H."/>
            <person name="McCracken C.L."/>
            <person name="Humphries M."/>
            <person name="Sachse K."/>
            <person name="Laroucau K."/>
            <person name="Bavoil P."/>
            <person name="Myers G.S."/>
        </authorList>
    </citation>
    <scope>NUCLEOTIDE SEQUENCE [LARGE SCALE GENOMIC DNA]</scope>
    <source>
        <strain evidence="1 2">10_1398_11</strain>
    </source>
</reference>
<protein>
    <submittedName>
        <fullName evidence="1">Uncharacterized protein</fullName>
    </submittedName>
</protein>
<proteinExistence type="predicted"/>
<dbReference type="Proteomes" id="UP000016200">
    <property type="component" value="Unassembled WGS sequence"/>
</dbReference>
<accession>S7J5N6</accession>
<evidence type="ECO:0000313" key="1">
    <source>
        <dbReference type="EMBL" id="EPP35548.1"/>
    </source>
</evidence>
<name>S7J5N6_9CHLA</name>
<sequence>MAYVNLLLL</sequence>
<organism evidence="1 2">
    <name type="scientific">Chlamydia ibidis</name>
    <dbReference type="NCBI Taxonomy" id="1405396"/>
    <lineage>
        <taxon>Bacteria</taxon>
        <taxon>Pseudomonadati</taxon>
        <taxon>Chlamydiota</taxon>
        <taxon>Chlamydiia</taxon>
        <taxon>Chlamydiales</taxon>
        <taxon>Chlamydiaceae</taxon>
        <taxon>Chlamydia/Chlamydophila group</taxon>
        <taxon>Chlamydia</taxon>
    </lineage>
</organism>
<comment type="caution">
    <text evidence="1">The sequence shown here is derived from an EMBL/GenBank/DDBJ whole genome shotgun (WGS) entry which is preliminary data.</text>
</comment>
<gene>
    <name evidence="1" type="ORF">CP10139811_0225A</name>
</gene>
<dbReference type="HOGENOM" id="CLU_3439098_0_0_0"/>